<reference evidence="3" key="1">
    <citation type="journal article" date="2019" name="Int. J. Syst. Evol. Microbiol.">
        <title>The Global Catalogue of Microorganisms (GCM) 10K type strain sequencing project: providing services to taxonomists for standard genome sequencing and annotation.</title>
        <authorList>
            <consortium name="The Broad Institute Genomics Platform"/>
            <consortium name="The Broad Institute Genome Sequencing Center for Infectious Disease"/>
            <person name="Wu L."/>
            <person name="Ma J."/>
        </authorList>
    </citation>
    <scope>NUCLEOTIDE SEQUENCE [LARGE SCALE GENOMIC DNA]</scope>
    <source>
        <strain evidence="3">CECT 8010</strain>
    </source>
</reference>
<dbReference type="EMBL" id="JBHSDC010000027">
    <property type="protein sequence ID" value="MFC4232823.1"/>
    <property type="molecule type" value="Genomic_DNA"/>
</dbReference>
<dbReference type="Proteomes" id="UP001595906">
    <property type="component" value="Unassembled WGS sequence"/>
</dbReference>
<protein>
    <submittedName>
        <fullName evidence="2">Head GIN domain-containing protein</fullName>
    </submittedName>
</protein>
<keyword evidence="3" id="KW-1185">Reference proteome</keyword>
<dbReference type="Pfam" id="PF10988">
    <property type="entry name" value="DUF2807"/>
    <property type="match status" value="1"/>
</dbReference>
<sequence>MKKIFPVIIIATSLLASCHFETIKGSGVMATEVRTISDAEKIKAVGSFDVEIMPGTSTSLKIEGDDNLIKHIITEKKDGYLVIRMDEGIGYLTENKLVVYITTPHLEAITSAGSGNVTTKGKFTGSNKLKVSLAGSGNTDIEVNTPTIEASIAGSGDIKMKGETKDLTIKIAGSGNFNGDELKAENAEADIAGSGDVKIFADVKLDAHIAGSGSVLYQGNATVTQKIVGSGEVKKM</sequence>
<comment type="caution">
    <text evidence="2">The sequence shown here is derived from an EMBL/GenBank/DDBJ whole genome shotgun (WGS) entry which is preliminary data.</text>
</comment>
<dbReference type="Gene3D" id="2.160.20.120">
    <property type="match status" value="1"/>
</dbReference>
<dbReference type="PANTHER" id="PTHR39200">
    <property type="entry name" value="HYPOTHETICAL EXPORTED PROTEIN"/>
    <property type="match status" value="1"/>
</dbReference>
<dbReference type="PANTHER" id="PTHR39200:SF1">
    <property type="entry name" value="AUTO-TRANSPORTER ADHESIN HEAD GIN DOMAIN-CONTAINING PROTEIN-RELATED"/>
    <property type="match status" value="1"/>
</dbReference>
<evidence type="ECO:0000313" key="3">
    <source>
        <dbReference type="Proteomes" id="UP001595906"/>
    </source>
</evidence>
<gene>
    <name evidence="2" type="ORF">ACFOW1_13055</name>
</gene>
<feature type="domain" description="Putative auto-transporter adhesin head GIN" evidence="1">
    <location>
        <begin position="40"/>
        <end position="221"/>
    </location>
</feature>
<accession>A0ABV8Q0A0</accession>
<evidence type="ECO:0000259" key="1">
    <source>
        <dbReference type="Pfam" id="PF10988"/>
    </source>
</evidence>
<organism evidence="2 3">
    <name type="scientific">Parasediminibacterium paludis</name>
    <dbReference type="NCBI Taxonomy" id="908966"/>
    <lineage>
        <taxon>Bacteria</taxon>
        <taxon>Pseudomonadati</taxon>
        <taxon>Bacteroidota</taxon>
        <taxon>Chitinophagia</taxon>
        <taxon>Chitinophagales</taxon>
        <taxon>Chitinophagaceae</taxon>
        <taxon>Parasediminibacterium</taxon>
    </lineage>
</organism>
<evidence type="ECO:0000313" key="2">
    <source>
        <dbReference type="EMBL" id="MFC4232823.1"/>
    </source>
</evidence>
<dbReference type="InterPro" id="IPR021255">
    <property type="entry name" value="DUF2807"/>
</dbReference>
<dbReference type="PROSITE" id="PS51257">
    <property type="entry name" value="PROKAR_LIPOPROTEIN"/>
    <property type="match status" value="1"/>
</dbReference>
<dbReference type="RefSeq" id="WP_379014827.1">
    <property type="nucleotide sequence ID" value="NZ_JBHSDC010000027.1"/>
</dbReference>
<proteinExistence type="predicted"/>
<name>A0ABV8Q0A0_9BACT</name>